<evidence type="ECO:0000313" key="13">
    <source>
        <dbReference type="Proteomes" id="UP000403266"/>
    </source>
</evidence>
<dbReference type="PROSITE" id="PS51402">
    <property type="entry name" value="CATALASE_3"/>
    <property type="match status" value="1"/>
</dbReference>
<gene>
    <name evidence="12" type="ORF">FS320_38745</name>
</gene>
<dbReference type="EC" id="1.11.1.-" evidence="7"/>
<comment type="caution">
    <text evidence="12">The sequence shown here is derived from an EMBL/GenBank/DDBJ whole genome shotgun (WGS) entry which is preliminary data.</text>
</comment>
<evidence type="ECO:0000256" key="1">
    <source>
        <dbReference type="ARBA" id="ARBA00005329"/>
    </source>
</evidence>
<dbReference type="Gene3D" id="1.20.1280.120">
    <property type="match status" value="1"/>
</dbReference>
<dbReference type="AlphaFoldDB" id="A0A5N7MUU0"/>
<dbReference type="SMART" id="SM01060">
    <property type="entry name" value="Catalase"/>
    <property type="match status" value="1"/>
</dbReference>
<keyword evidence="4 7" id="KW-0479">Metal-binding</keyword>
<feature type="chain" id="PRO_5030135784" description="Catalase-related peroxidase" evidence="10">
    <location>
        <begin position="23"/>
        <end position="325"/>
    </location>
</feature>
<name>A0A5N7MUU0_9HYPH</name>
<evidence type="ECO:0000259" key="11">
    <source>
        <dbReference type="SMART" id="SM01060"/>
    </source>
</evidence>
<dbReference type="PANTHER" id="PTHR11465">
    <property type="entry name" value="CATALASE"/>
    <property type="match status" value="1"/>
</dbReference>
<dbReference type="PRINTS" id="PR00067">
    <property type="entry name" value="CATALASE"/>
</dbReference>
<dbReference type="GO" id="GO:0046872">
    <property type="term" value="F:metal ion binding"/>
    <property type="evidence" value="ECO:0007669"/>
    <property type="project" value="UniProtKB-KW"/>
</dbReference>
<reference evidence="12 13" key="1">
    <citation type="journal article" date="2019" name="Syst. Appl. Microbiol.">
        <title>Microvirga tunisiensis sp. nov., a root nodule symbiotic bacterium isolated from Lupinus micranthus and L. luteus grown in Northern Tunisia.</title>
        <authorList>
            <person name="Msaddak A."/>
            <person name="Rejili M."/>
            <person name="Duran D."/>
            <person name="Mars M."/>
            <person name="Palacios J.M."/>
            <person name="Ruiz-Argueso T."/>
            <person name="Rey L."/>
            <person name="Imperial J."/>
        </authorList>
    </citation>
    <scope>NUCLEOTIDE SEQUENCE [LARGE SCALE GENOMIC DNA]</scope>
    <source>
        <strain evidence="12 13">Lmie10</strain>
    </source>
</reference>
<evidence type="ECO:0000256" key="8">
    <source>
        <dbReference type="PIRSR" id="PIRSR000296-1"/>
    </source>
</evidence>
<keyword evidence="13" id="KW-1185">Reference proteome</keyword>
<dbReference type="PIRSF" id="PIRSF000296">
    <property type="entry name" value="SrpA"/>
    <property type="match status" value="1"/>
</dbReference>
<feature type="active site" evidence="8">
    <location>
        <position position="49"/>
    </location>
</feature>
<dbReference type="OrthoDB" id="255727at2"/>
<evidence type="ECO:0000256" key="6">
    <source>
        <dbReference type="ARBA" id="ARBA00023004"/>
    </source>
</evidence>
<evidence type="ECO:0000256" key="2">
    <source>
        <dbReference type="ARBA" id="ARBA00022559"/>
    </source>
</evidence>
<dbReference type="InterPro" id="IPR020835">
    <property type="entry name" value="Catalase_sf"/>
</dbReference>
<dbReference type="Gene3D" id="2.40.180.10">
    <property type="entry name" value="Catalase core domain"/>
    <property type="match status" value="1"/>
</dbReference>
<feature type="binding site" description="axial binding residue" evidence="9">
    <location>
        <position position="316"/>
    </location>
    <ligand>
        <name>heme</name>
        <dbReference type="ChEBI" id="CHEBI:30413"/>
    </ligand>
    <ligandPart>
        <name>Fe</name>
        <dbReference type="ChEBI" id="CHEBI:18248"/>
    </ligandPart>
</feature>
<feature type="signal peptide" evidence="10">
    <location>
        <begin position="1"/>
        <end position="22"/>
    </location>
</feature>
<keyword evidence="6 7" id="KW-0408">Iron</keyword>
<keyword evidence="10" id="KW-0732">Signal</keyword>
<dbReference type="GO" id="GO:0042744">
    <property type="term" value="P:hydrogen peroxide catabolic process"/>
    <property type="evidence" value="ECO:0007669"/>
    <property type="project" value="TreeGrafter"/>
</dbReference>
<keyword evidence="2 7" id="KW-0575">Peroxidase</keyword>
<dbReference type="GO" id="GO:0020037">
    <property type="term" value="F:heme binding"/>
    <property type="evidence" value="ECO:0007669"/>
    <property type="project" value="InterPro"/>
</dbReference>
<evidence type="ECO:0000313" key="12">
    <source>
        <dbReference type="EMBL" id="MPR30753.1"/>
    </source>
</evidence>
<evidence type="ECO:0000256" key="4">
    <source>
        <dbReference type="ARBA" id="ARBA00022723"/>
    </source>
</evidence>
<protein>
    <recommendedName>
        <fullName evidence="7">Catalase-related peroxidase</fullName>
        <ecNumber evidence="7">1.11.1.-</ecNumber>
    </recommendedName>
</protein>
<evidence type="ECO:0000256" key="3">
    <source>
        <dbReference type="ARBA" id="ARBA00022617"/>
    </source>
</evidence>
<dbReference type="EMBL" id="VOSK01000438">
    <property type="protein sequence ID" value="MPR30753.1"/>
    <property type="molecule type" value="Genomic_DNA"/>
</dbReference>
<dbReference type="GO" id="GO:0004096">
    <property type="term" value="F:catalase activity"/>
    <property type="evidence" value="ECO:0007669"/>
    <property type="project" value="InterPro"/>
</dbReference>
<dbReference type="CDD" id="cd08153">
    <property type="entry name" value="srpA_like"/>
    <property type="match status" value="1"/>
</dbReference>
<dbReference type="Proteomes" id="UP000403266">
    <property type="component" value="Unassembled WGS sequence"/>
</dbReference>
<comment type="similarity">
    <text evidence="1 7">Belongs to the catalase family.</text>
</comment>
<evidence type="ECO:0000256" key="10">
    <source>
        <dbReference type="SAM" id="SignalP"/>
    </source>
</evidence>
<dbReference type="GO" id="GO:0042542">
    <property type="term" value="P:response to hydrogen peroxide"/>
    <property type="evidence" value="ECO:0007669"/>
    <property type="project" value="TreeGrafter"/>
</dbReference>
<comment type="cofactor">
    <cofactor evidence="7">
        <name>heme</name>
        <dbReference type="ChEBI" id="CHEBI:30413"/>
    </cofactor>
</comment>
<proteinExistence type="inferred from homology"/>
<dbReference type="GO" id="GO:0005737">
    <property type="term" value="C:cytoplasm"/>
    <property type="evidence" value="ECO:0007669"/>
    <property type="project" value="TreeGrafter"/>
</dbReference>
<dbReference type="InterPro" id="IPR018028">
    <property type="entry name" value="Catalase"/>
</dbReference>
<evidence type="ECO:0000256" key="7">
    <source>
        <dbReference type="PIRNR" id="PIRNR000296"/>
    </source>
</evidence>
<evidence type="ECO:0000256" key="9">
    <source>
        <dbReference type="PIRSR" id="PIRSR000296-2"/>
    </source>
</evidence>
<keyword evidence="3 7" id="KW-0349">Heme</keyword>
<keyword evidence="5 7" id="KW-0560">Oxidoreductase</keyword>
<comment type="function">
    <text evidence="7">Has an organic peroxide-dependent peroxidase activity.</text>
</comment>
<sequence>MTASRLLIGLTALILIPMSARAEDQNVEVQVVDAMDKVFGAHPGFRAFHAKGIVVEGTFVGSPQGAALSQAKVFDGTSIPVTIRFSNNGGLPTVPDGSADANPHGMAIKFHLPDGSETDMVTNSLKFFPVSTASDLRDLFEAIAASPEGAPKPTKFEQFVAAHPKVGPAFATAATPSSFAAEEYHGLNAFVLVNSRGERQAVRYLIVPERVAHIEASAAAARGPNYLMDEIPDRLARGPVIFHLKAQISEPSDITNDPSQPWPETRKVEELGVITITNSVSNSAEAQKELLYLPGRIIEGIELSDDPMVSIRDGAYAVSFSRRSQ</sequence>
<dbReference type="Pfam" id="PF00199">
    <property type="entry name" value="Catalase"/>
    <property type="match status" value="1"/>
</dbReference>
<evidence type="ECO:0000256" key="5">
    <source>
        <dbReference type="ARBA" id="ARBA00023002"/>
    </source>
</evidence>
<dbReference type="InterPro" id="IPR024168">
    <property type="entry name" value="Catalase_SrpA-type_pred"/>
</dbReference>
<feature type="domain" description="Catalase core" evidence="11">
    <location>
        <begin position="22"/>
        <end position="325"/>
    </location>
</feature>
<dbReference type="PANTHER" id="PTHR11465:SF9">
    <property type="entry name" value="CATALASE"/>
    <property type="match status" value="1"/>
</dbReference>
<dbReference type="InterPro" id="IPR011614">
    <property type="entry name" value="Catalase_core"/>
</dbReference>
<dbReference type="SUPFAM" id="SSF56634">
    <property type="entry name" value="Heme-dependent catalase-like"/>
    <property type="match status" value="1"/>
</dbReference>
<accession>A0A5N7MUU0</accession>
<organism evidence="12 13">
    <name type="scientific">Microvirga tunisiensis</name>
    <dbReference type="NCBI Taxonomy" id="2108360"/>
    <lineage>
        <taxon>Bacteria</taxon>
        <taxon>Pseudomonadati</taxon>
        <taxon>Pseudomonadota</taxon>
        <taxon>Alphaproteobacteria</taxon>
        <taxon>Hyphomicrobiales</taxon>
        <taxon>Methylobacteriaceae</taxon>
        <taxon>Microvirga</taxon>
    </lineage>
</organism>